<evidence type="ECO:0000313" key="2">
    <source>
        <dbReference type="Proteomes" id="UP000675881"/>
    </source>
</evidence>
<evidence type="ECO:0000313" key="1">
    <source>
        <dbReference type="EMBL" id="CAF3030803.1"/>
    </source>
</evidence>
<protein>
    <submittedName>
        <fullName evidence="1">(salmon louse) hypothetical protein</fullName>
    </submittedName>
</protein>
<keyword evidence="2" id="KW-1185">Reference proteome</keyword>
<sequence length="123" mass="14131">MHLSWRAKYHKKSCKGALGYKGSRNVKSTKYLGRVVNDLNLNYACLMLDHASQKRTSDGITKLGTKYVEDYTIFSYLRIQRASLEQLRVLPLYSLDHILTSFKGNNKGQEILLNVSLLESKYI</sequence>
<reference evidence="1" key="1">
    <citation type="submission" date="2021-02" db="EMBL/GenBank/DDBJ databases">
        <authorList>
            <person name="Bekaert M."/>
        </authorList>
    </citation>
    <scope>NUCLEOTIDE SEQUENCE</scope>
    <source>
        <strain evidence="1">IoA-00</strain>
    </source>
</reference>
<name>A0A7R8D521_LEPSM</name>
<proteinExistence type="predicted"/>
<dbReference type="Proteomes" id="UP000675881">
    <property type="component" value="Chromosome 8"/>
</dbReference>
<organism evidence="1 2">
    <name type="scientific">Lepeophtheirus salmonis</name>
    <name type="common">Salmon louse</name>
    <name type="synonym">Caligus salmonis</name>
    <dbReference type="NCBI Taxonomy" id="72036"/>
    <lineage>
        <taxon>Eukaryota</taxon>
        <taxon>Metazoa</taxon>
        <taxon>Ecdysozoa</taxon>
        <taxon>Arthropoda</taxon>
        <taxon>Crustacea</taxon>
        <taxon>Multicrustacea</taxon>
        <taxon>Hexanauplia</taxon>
        <taxon>Copepoda</taxon>
        <taxon>Siphonostomatoida</taxon>
        <taxon>Caligidae</taxon>
        <taxon>Lepeophtheirus</taxon>
    </lineage>
</organism>
<accession>A0A7R8D521</accession>
<gene>
    <name evidence="1" type="ORF">LSAA_14242</name>
</gene>
<dbReference type="AlphaFoldDB" id="A0A7R8D521"/>
<dbReference type="EMBL" id="HG994587">
    <property type="protein sequence ID" value="CAF3030803.1"/>
    <property type="molecule type" value="Genomic_DNA"/>
</dbReference>